<dbReference type="InterPro" id="IPR023796">
    <property type="entry name" value="Serpin_dom"/>
</dbReference>
<dbReference type="CDD" id="cd19590">
    <property type="entry name" value="serpin_thermopin-like"/>
    <property type="match status" value="1"/>
</dbReference>
<evidence type="ECO:0000313" key="4">
    <source>
        <dbReference type="EMBL" id="GAK51484.1"/>
    </source>
</evidence>
<dbReference type="InterPro" id="IPR042178">
    <property type="entry name" value="Serpin_sf_1"/>
</dbReference>
<evidence type="ECO:0000256" key="1">
    <source>
        <dbReference type="RuleBase" id="RU000411"/>
    </source>
</evidence>
<dbReference type="HOGENOM" id="CLU_023330_0_2_0"/>
<dbReference type="Pfam" id="PF00079">
    <property type="entry name" value="Serpin"/>
    <property type="match status" value="1"/>
</dbReference>
<dbReference type="InterPro" id="IPR023795">
    <property type="entry name" value="Serpin_CS"/>
</dbReference>
<dbReference type="InterPro" id="IPR036186">
    <property type="entry name" value="Serpin_sf"/>
</dbReference>
<dbReference type="EMBL" id="DF820457">
    <property type="protein sequence ID" value="GAK51484.1"/>
    <property type="molecule type" value="Genomic_DNA"/>
</dbReference>
<dbReference type="GO" id="GO:0004867">
    <property type="term" value="F:serine-type endopeptidase inhibitor activity"/>
    <property type="evidence" value="ECO:0007669"/>
    <property type="project" value="InterPro"/>
</dbReference>
<keyword evidence="5" id="KW-1185">Reference proteome</keyword>
<comment type="similarity">
    <text evidence="1">Belongs to the serpin family.</text>
</comment>
<feature type="signal peptide" evidence="2">
    <location>
        <begin position="1"/>
        <end position="21"/>
    </location>
</feature>
<dbReference type="InterPro" id="IPR042185">
    <property type="entry name" value="Serpin_sf_2"/>
</dbReference>
<feature type="chain" id="PRO_5001755158" evidence="2">
    <location>
        <begin position="22"/>
        <end position="404"/>
    </location>
</feature>
<organism evidence="4 5">
    <name type="scientific">Candidatus Moduliflexus flocculans</name>
    <dbReference type="NCBI Taxonomy" id="1499966"/>
    <lineage>
        <taxon>Bacteria</taxon>
        <taxon>Candidatus Moduliflexota</taxon>
        <taxon>Candidatus Moduliflexia</taxon>
        <taxon>Candidatus Moduliflexales</taxon>
        <taxon>Candidatus Moduliflexaceae</taxon>
    </lineage>
</organism>
<dbReference type="STRING" id="1499966.U14_02728"/>
<reference evidence="4 5" key="1">
    <citation type="journal article" date="2015" name="PeerJ">
        <title>First genomic representation of candidate bacterial phylum KSB3 points to enhanced environmental sensing as a trigger of wastewater bulking.</title>
        <authorList>
            <person name="Sekiguchi Y."/>
            <person name="Ohashi A."/>
            <person name="Parks D.H."/>
            <person name="Yamauchi T."/>
            <person name="Tyson G.W."/>
            <person name="Hugenholtz P."/>
        </authorList>
    </citation>
    <scope>NUCLEOTIDE SEQUENCE [LARGE SCALE GENOMIC DNA]</scope>
</reference>
<evidence type="ECO:0000259" key="3">
    <source>
        <dbReference type="SMART" id="SM00093"/>
    </source>
</evidence>
<feature type="domain" description="Serpin" evidence="3">
    <location>
        <begin position="39"/>
        <end position="401"/>
    </location>
</feature>
<proteinExistence type="inferred from homology"/>
<name>A0A081BM68_9BACT</name>
<evidence type="ECO:0000313" key="5">
    <source>
        <dbReference type="Proteomes" id="UP000030700"/>
    </source>
</evidence>
<dbReference type="PANTHER" id="PTHR11461:SF211">
    <property type="entry name" value="GH10112P-RELATED"/>
    <property type="match status" value="1"/>
</dbReference>
<gene>
    <name evidence="4" type="ORF">U14_02728</name>
</gene>
<sequence length="404" mass="44418">MRQIIVIVIVLSCLWGNVGQAAEEQAVRQLVENNTNFALALYKAIAGEQRGNLFLSPYSISSALAMTYAGARGETEKQMAKTLRLSQDQAAVHPAFAEIASKITAINASGNVEITTANALWLQQNFQVLDAYLATIRAQYRGQLVSVNFAEAAEAARQQINAWIEEQTKQKIRELLPAGSISNLTRCVLTNAIYFKGKWANAFDPDATSDQPFWVSLDQEISVPTMHLQAPMKYAQIENMQIIELPYAGEDISLLLAISKARDGIGFLERHLAWDVLASWRRDIAMQEIELFLPKFSVTSQFGLAKTLQQMGMSNAFSDRADFSGIEASKTLSIADVMHKAFIDLNEEGTEAAGATGVVIGVTSVQEPRPVPVVRADHPFFFLIQEKTTGSILFMGRVANPTAQ</sequence>
<dbReference type="AlphaFoldDB" id="A0A081BM68"/>
<keyword evidence="2" id="KW-0732">Signal</keyword>
<evidence type="ECO:0000256" key="2">
    <source>
        <dbReference type="SAM" id="SignalP"/>
    </source>
</evidence>
<dbReference type="Proteomes" id="UP000030700">
    <property type="component" value="Unassembled WGS sequence"/>
</dbReference>
<protein>
    <submittedName>
        <fullName evidence="4">Proteinase inhibitor I4, serpin</fullName>
    </submittedName>
</protein>
<dbReference type="GO" id="GO:0005615">
    <property type="term" value="C:extracellular space"/>
    <property type="evidence" value="ECO:0007669"/>
    <property type="project" value="InterPro"/>
</dbReference>
<dbReference type="Gene3D" id="2.30.39.10">
    <property type="entry name" value="Alpha-1-antitrypsin, domain 1"/>
    <property type="match status" value="1"/>
</dbReference>
<dbReference type="Gene3D" id="3.30.497.10">
    <property type="entry name" value="Antithrombin, subunit I, domain 2"/>
    <property type="match status" value="1"/>
</dbReference>
<dbReference type="SMART" id="SM00093">
    <property type="entry name" value="SERPIN"/>
    <property type="match status" value="1"/>
</dbReference>
<accession>A0A081BM68</accession>
<dbReference type="PROSITE" id="PS00284">
    <property type="entry name" value="SERPIN"/>
    <property type="match status" value="1"/>
</dbReference>
<dbReference type="InterPro" id="IPR000215">
    <property type="entry name" value="Serpin_fam"/>
</dbReference>
<dbReference type="PANTHER" id="PTHR11461">
    <property type="entry name" value="SERINE PROTEASE INHIBITOR, SERPIN"/>
    <property type="match status" value="1"/>
</dbReference>
<dbReference type="SUPFAM" id="SSF56574">
    <property type="entry name" value="Serpins"/>
    <property type="match status" value="1"/>
</dbReference>